<evidence type="ECO:0000313" key="1">
    <source>
        <dbReference type="EMBL" id="CAF4393510.1"/>
    </source>
</evidence>
<name>A0A820NN68_9BILA</name>
<accession>A0A820NN68</accession>
<dbReference type="Gene3D" id="2.60.120.200">
    <property type="match status" value="1"/>
</dbReference>
<dbReference type="Proteomes" id="UP000663868">
    <property type="component" value="Unassembled WGS sequence"/>
</dbReference>
<dbReference type="Pfam" id="PF13385">
    <property type="entry name" value="Laminin_G_3"/>
    <property type="match status" value="1"/>
</dbReference>
<gene>
    <name evidence="1" type="ORF">KXQ929_LOCUS50599</name>
</gene>
<evidence type="ECO:0000313" key="2">
    <source>
        <dbReference type="Proteomes" id="UP000663868"/>
    </source>
</evidence>
<feature type="non-terminal residue" evidence="1">
    <location>
        <position position="1"/>
    </location>
</feature>
<protein>
    <recommendedName>
        <fullName evidence="3">LamG-like jellyroll fold domain-containing protein</fullName>
    </recommendedName>
</protein>
<evidence type="ECO:0008006" key="3">
    <source>
        <dbReference type="Google" id="ProtNLM"/>
    </source>
</evidence>
<proteinExistence type="predicted"/>
<sequence length="94" mass="9856">TSSALPFNTWTHIAQVFGSISGNSLYINGTLVASVSTATRRPAGPYTILGASPANTSYCKAGSISMGQFSGSIDEYYVFARALTSIDICRLANP</sequence>
<reference evidence="1" key="1">
    <citation type="submission" date="2021-02" db="EMBL/GenBank/DDBJ databases">
        <authorList>
            <person name="Nowell W R."/>
        </authorList>
    </citation>
    <scope>NUCLEOTIDE SEQUENCE</scope>
</reference>
<dbReference type="EMBL" id="CAJOBB010023517">
    <property type="protein sequence ID" value="CAF4393510.1"/>
    <property type="molecule type" value="Genomic_DNA"/>
</dbReference>
<comment type="caution">
    <text evidence="1">The sequence shown here is derived from an EMBL/GenBank/DDBJ whole genome shotgun (WGS) entry which is preliminary data.</text>
</comment>
<organism evidence="1 2">
    <name type="scientific">Adineta steineri</name>
    <dbReference type="NCBI Taxonomy" id="433720"/>
    <lineage>
        <taxon>Eukaryota</taxon>
        <taxon>Metazoa</taxon>
        <taxon>Spiralia</taxon>
        <taxon>Gnathifera</taxon>
        <taxon>Rotifera</taxon>
        <taxon>Eurotatoria</taxon>
        <taxon>Bdelloidea</taxon>
        <taxon>Adinetida</taxon>
        <taxon>Adinetidae</taxon>
        <taxon>Adineta</taxon>
    </lineage>
</organism>
<dbReference type="InterPro" id="IPR013320">
    <property type="entry name" value="ConA-like_dom_sf"/>
</dbReference>
<dbReference type="SUPFAM" id="SSF49899">
    <property type="entry name" value="Concanavalin A-like lectins/glucanases"/>
    <property type="match status" value="1"/>
</dbReference>
<dbReference type="AlphaFoldDB" id="A0A820NN68"/>